<evidence type="ECO:0000313" key="12">
    <source>
        <dbReference type="Proteomes" id="UP000492821"/>
    </source>
</evidence>
<dbReference type="PANTHER" id="PTHR22600">
    <property type="entry name" value="BETA-HEXOSAMINIDASE"/>
    <property type="match status" value="1"/>
</dbReference>
<keyword evidence="9" id="KW-0732">Signal</keyword>
<evidence type="ECO:0000259" key="10">
    <source>
        <dbReference type="Pfam" id="PF00728"/>
    </source>
</evidence>
<evidence type="ECO:0000256" key="8">
    <source>
        <dbReference type="PIRSR" id="PIRSR001093-2"/>
    </source>
</evidence>
<dbReference type="GO" id="GO:0006689">
    <property type="term" value="P:ganglioside catabolic process"/>
    <property type="evidence" value="ECO:0007669"/>
    <property type="project" value="TreeGrafter"/>
</dbReference>
<dbReference type="GO" id="GO:0030203">
    <property type="term" value="P:glycosaminoglycan metabolic process"/>
    <property type="evidence" value="ECO:0007669"/>
    <property type="project" value="TreeGrafter"/>
</dbReference>
<reference evidence="13" key="2">
    <citation type="submission" date="2020-10" db="UniProtKB">
        <authorList>
            <consortium name="WormBaseParasite"/>
        </authorList>
    </citation>
    <scope>IDENTIFICATION</scope>
</reference>
<reference evidence="12" key="1">
    <citation type="journal article" date="2013" name="Genetics">
        <title>The draft genome and transcriptome of Panagrellus redivivus are shaped by the harsh demands of a free-living lifestyle.</title>
        <authorList>
            <person name="Srinivasan J."/>
            <person name="Dillman A.R."/>
            <person name="Macchietto M.G."/>
            <person name="Heikkinen L."/>
            <person name="Lakso M."/>
            <person name="Fracchia K.M."/>
            <person name="Antoshechkin I."/>
            <person name="Mortazavi A."/>
            <person name="Wong G."/>
            <person name="Sternberg P.W."/>
        </authorList>
    </citation>
    <scope>NUCLEOTIDE SEQUENCE [LARGE SCALE GENOMIC DNA]</scope>
    <source>
        <strain evidence="12">MT8872</strain>
    </source>
</reference>
<proteinExistence type="inferred from homology"/>
<name>A0A7E4V349_PANRE</name>
<keyword evidence="4" id="KW-0325">Glycoprotein</keyword>
<dbReference type="PIRSF" id="PIRSF001093">
    <property type="entry name" value="B-hxosamndse_ab_euk"/>
    <property type="match status" value="1"/>
</dbReference>
<evidence type="ECO:0000256" key="9">
    <source>
        <dbReference type="SAM" id="SignalP"/>
    </source>
</evidence>
<dbReference type="WBParaSite" id="Pan_g156.t1">
    <property type="protein sequence ID" value="Pan_g156.t1"/>
    <property type="gene ID" value="Pan_g156"/>
</dbReference>
<dbReference type="Gene3D" id="3.20.20.80">
    <property type="entry name" value="Glycosidases"/>
    <property type="match status" value="1"/>
</dbReference>
<evidence type="ECO:0000259" key="11">
    <source>
        <dbReference type="Pfam" id="PF14845"/>
    </source>
</evidence>
<feature type="domain" description="Glycoside hydrolase family 20 catalytic" evidence="10">
    <location>
        <begin position="172"/>
        <end position="499"/>
    </location>
</feature>
<dbReference type="GO" id="GO:0005975">
    <property type="term" value="P:carbohydrate metabolic process"/>
    <property type="evidence" value="ECO:0007669"/>
    <property type="project" value="InterPro"/>
</dbReference>
<dbReference type="InterPro" id="IPR025705">
    <property type="entry name" value="Beta_hexosaminidase_sua/sub"/>
</dbReference>
<evidence type="ECO:0000313" key="13">
    <source>
        <dbReference type="WBParaSite" id="Pan_g156.t1"/>
    </source>
</evidence>
<dbReference type="Pfam" id="PF00728">
    <property type="entry name" value="Glyco_hydro_20"/>
    <property type="match status" value="1"/>
</dbReference>
<organism evidence="12 13">
    <name type="scientific">Panagrellus redivivus</name>
    <name type="common">Microworm</name>
    <dbReference type="NCBI Taxonomy" id="6233"/>
    <lineage>
        <taxon>Eukaryota</taxon>
        <taxon>Metazoa</taxon>
        <taxon>Ecdysozoa</taxon>
        <taxon>Nematoda</taxon>
        <taxon>Chromadorea</taxon>
        <taxon>Rhabditida</taxon>
        <taxon>Tylenchina</taxon>
        <taxon>Panagrolaimomorpha</taxon>
        <taxon>Panagrolaimoidea</taxon>
        <taxon>Panagrolaimidae</taxon>
        <taxon>Panagrellus</taxon>
    </lineage>
</organism>
<evidence type="ECO:0000256" key="5">
    <source>
        <dbReference type="ARBA" id="ARBA00023295"/>
    </source>
</evidence>
<dbReference type="Gene3D" id="3.30.379.10">
    <property type="entry name" value="Chitobiase/beta-hexosaminidase domain 2-like"/>
    <property type="match status" value="1"/>
</dbReference>
<comment type="catalytic activity">
    <reaction evidence="1 6">
        <text>Hydrolysis of terminal non-reducing N-acetyl-D-hexosamine residues in N-acetyl-beta-D-hexosaminides.</text>
        <dbReference type="EC" id="3.2.1.52"/>
    </reaction>
</comment>
<protein>
    <recommendedName>
        <fullName evidence="6">Beta-hexosaminidase</fullName>
        <ecNumber evidence="6">3.2.1.52</ecNumber>
    </recommendedName>
</protein>
<dbReference type="InterPro" id="IPR015883">
    <property type="entry name" value="Glyco_hydro_20_cat"/>
</dbReference>
<dbReference type="GO" id="GO:0016020">
    <property type="term" value="C:membrane"/>
    <property type="evidence" value="ECO:0007669"/>
    <property type="project" value="TreeGrafter"/>
</dbReference>
<keyword evidence="12" id="KW-1185">Reference proteome</keyword>
<dbReference type="InterPro" id="IPR017853">
    <property type="entry name" value="GH"/>
</dbReference>
<feature type="active site" description="Proton donor" evidence="7">
    <location>
        <position position="321"/>
    </location>
</feature>
<feature type="domain" description="Beta-hexosaminidase eukaryotic type N-terminal" evidence="11">
    <location>
        <begin position="29"/>
        <end position="151"/>
    </location>
</feature>
<dbReference type="InterPro" id="IPR029018">
    <property type="entry name" value="Hex-like_dom2"/>
</dbReference>
<sequence>MNIVCLVFIFFVFLPIQCYSLTVSSRGEVWPLPQQVTWFNASRGLRGKDGIVFNPVEPTTWENCQILQDVYKHYISKKYIYSYGIGKEFVAQPEILKVNIKINKPCPGDDVYPQQGMNEQYFLTVRNDEDARIEADEIWGVIRGIETLSQLIYVEDGYYYIKAVTIYDYPRFPVRGFLLDTGRHFLAPSVIMRQIDLAAQNKLNLFHWHIVDNEAFPYTSDVFPNLSIGAFSPRHRYSKSNIQEILKFARMLGIRVMIEFDTPGHVASWKGQPGFLAKCKPGAIPSIMNPTIDDNYKFLTELLKEVVSLFPEKYLFLGGDESVFWYNDCWKFDPEIVAYMKKYNFNVTALEALHVSKVSHIVDEISKEHTRLYWQDSFIKYNPDDKAVIGVWTPHAGKKWQPVMKQIAQKGHKVVLYACWYLNYIAYRDDWIKPGKNGQGDFETPWYDCDPHEFGATEEEKTLVLGGVASMWGELVDGANVEDRLWPRASAVAERLWSDKASTSSSEAARPRLLEHTCRMIGRGFRAQPANGASFCPVDVGMAL</sequence>
<keyword evidence="8" id="KW-1015">Disulfide bond</keyword>
<feature type="disulfide bond" evidence="8">
    <location>
        <begin position="279"/>
        <end position="329"/>
    </location>
</feature>
<dbReference type="Proteomes" id="UP000492821">
    <property type="component" value="Unassembled WGS sequence"/>
</dbReference>
<evidence type="ECO:0000256" key="2">
    <source>
        <dbReference type="ARBA" id="ARBA00006285"/>
    </source>
</evidence>
<keyword evidence="5 6" id="KW-0326">Glycosidase</keyword>
<dbReference type="PRINTS" id="PR00738">
    <property type="entry name" value="GLHYDRLASE20"/>
</dbReference>
<comment type="similarity">
    <text evidence="2 6">Belongs to the glycosyl hydrolase 20 family.</text>
</comment>
<accession>A0A7E4V349</accession>
<feature type="signal peptide" evidence="9">
    <location>
        <begin position="1"/>
        <end position="20"/>
    </location>
</feature>
<dbReference type="InterPro" id="IPR029019">
    <property type="entry name" value="HEX_eukaryotic_N"/>
</dbReference>
<dbReference type="AlphaFoldDB" id="A0A7E4V349"/>
<evidence type="ECO:0000256" key="4">
    <source>
        <dbReference type="ARBA" id="ARBA00023180"/>
    </source>
</evidence>
<dbReference type="GO" id="GO:0004563">
    <property type="term" value="F:beta-N-acetylhexosaminidase activity"/>
    <property type="evidence" value="ECO:0007669"/>
    <property type="project" value="UniProtKB-EC"/>
</dbReference>
<evidence type="ECO:0000256" key="1">
    <source>
        <dbReference type="ARBA" id="ARBA00001231"/>
    </source>
</evidence>
<dbReference type="SUPFAM" id="SSF51445">
    <property type="entry name" value="(Trans)glycosidases"/>
    <property type="match status" value="1"/>
</dbReference>
<dbReference type="SUPFAM" id="SSF55545">
    <property type="entry name" value="beta-N-acetylhexosaminidase-like domain"/>
    <property type="match status" value="1"/>
</dbReference>
<dbReference type="GO" id="GO:0005764">
    <property type="term" value="C:lysosome"/>
    <property type="evidence" value="ECO:0007669"/>
    <property type="project" value="TreeGrafter"/>
</dbReference>
<evidence type="ECO:0000256" key="3">
    <source>
        <dbReference type="ARBA" id="ARBA00022801"/>
    </source>
</evidence>
<dbReference type="Pfam" id="PF14845">
    <property type="entry name" value="Glycohydro_20b2"/>
    <property type="match status" value="1"/>
</dbReference>
<feature type="disulfide bond" evidence="8">
    <location>
        <begin position="64"/>
        <end position="106"/>
    </location>
</feature>
<dbReference type="EC" id="3.2.1.52" evidence="6"/>
<evidence type="ECO:0000256" key="6">
    <source>
        <dbReference type="PIRNR" id="PIRNR001093"/>
    </source>
</evidence>
<keyword evidence="3 6" id="KW-0378">Hydrolase</keyword>
<evidence type="ECO:0000256" key="7">
    <source>
        <dbReference type="PIRSR" id="PIRSR001093-1"/>
    </source>
</evidence>
<dbReference type="PANTHER" id="PTHR22600:SF21">
    <property type="entry name" value="BETA-HEXOSAMINIDASE A"/>
    <property type="match status" value="1"/>
</dbReference>
<feature type="disulfide bond" evidence="8">
    <location>
        <begin position="518"/>
        <end position="536"/>
    </location>
</feature>
<feature type="chain" id="PRO_5028814226" description="Beta-hexosaminidase" evidence="9">
    <location>
        <begin position="21"/>
        <end position="544"/>
    </location>
</feature>